<sequence length="186" mass="20320">MHVASLQIFTPPKGPATTSMQTLYQSWRTHLAASKPFNLRPVKQSGLWCWEEDKEFDLDYHLRHLALPRPGRIRELLVLVSQLHATLLDRNRPLWECYLIEGLADGRFALYLKIHHGLVDGVTGIRMVSAALSTRAKENQAADLGAGACQTGQAGQHGGPAGGEKIPPATFVRRLPDGVGGASGPR</sequence>
<feature type="domain" description="O-acyltransferase WSD1-like N-terminal" evidence="2">
    <location>
        <begin position="1"/>
        <end position="144"/>
    </location>
</feature>
<evidence type="ECO:0000256" key="1">
    <source>
        <dbReference type="SAM" id="MobiDB-lite"/>
    </source>
</evidence>
<comment type="caution">
    <text evidence="3">The sequence shown here is derived from an EMBL/GenBank/DDBJ whole genome shotgun (WGS) entry which is preliminary data.</text>
</comment>
<gene>
    <name evidence="3" type="ORF">IPN75_10460</name>
</gene>
<dbReference type="GO" id="GO:0045017">
    <property type="term" value="P:glycerolipid biosynthetic process"/>
    <property type="evidence" value="ECO:0007669"/>
    <property type="project" value="InterPro"/>
</dbReference>
<name>A0A9D7LNC9_9RHOO</name>
<dbReference type="InterPro" id="IPR004255">
    <property type="entry name" value="O-acyltransferase_WSD1_N"/>
</dbReference>
<reference evidence="3" key="1">
    <citation type="submission" date="2020-10" db="EMBL/GenBank/DDBJ databases">
        <title>Connecting structure to function with the recovery of over 1000 high-quality activated sludge metagenome-assembled genomes encoding full-length rRNA genes using long-read sequencing.</title>
        <authorList>
            <person name="Singleton C.M."/>
            <person name="Petriglieri F."/>
            <person name="Kristensen J.M."/>
            <person name="Kirkegaard R.H."/>
            <person name="Michaelsen T.Y."/>
            <person name="Andersen M.H."/>
            <person name="Karst S.M."/>
            <person name="Dueholm M.S."/>
            <person name="Nielsen P.H."/>
            <person name="Albertsen M."/>
        </authorList>
    </citation>
    <scope>NUCLEOTIDE SEQUENCE</scope>
    <source>
        <strain evidence="3">OdNE_18-Q3-R46-58_BAT3C.305</strain>
    </source>
</reference>
<protein>
    <recommendedName>
        <fullName evidence="2">O-acyltransferase WSD1-like N-terminal domain-containing protein</fullName>
    </recommendedName>
</protein>
<evidence type="ECO:0000259" key="2">
    <source>
        <dbReference type="Pfam" id="PF03007"/>
    </source>
</evidence>
<dbReference type="GO" id="GO:0004144">
    <property type="term" value="F:diacylglycerol O-acyltransferase activity"/>
    <property type="evidence" value="ECO:0007669"/>
    <property type="project" value="InterPro"/>
</dbReference>
<organism evidence="3 4">
    <name type="scientific">Candidatus Dechloromonas phosphorivorans</name>
    <dbReference type="NCBI Taxonomy" id="2899244"/>
    <lineage>
        <taxon>Bacteria</taxon>
        <taxon>Pseudomonadati</taxon>
        <taxon>Pseudomonadota</taxon>
        <taxon>Betaproteobacteria</taxon>
        <taxon>Rhodocyclales</taxon>
        <taxon>Azonexaceae</taxon>
        <taxon>Dechloromonas</taxon>
    </lineage>
</organism>
<evidence type="ECO:0000313" key="3">
    <source>
        <dbReference type="EMBL" id="MBK8890776.1"/>
    </source>
</evidence>
<dbReference type="Pfam" id="PF03007">
    <property type="entry name" value="WS_DGAT_cat"/>
    <property type="match status" value="1"/>
</dbReference>
<feature type="region of interest" description="Disordered" evidence="1">
    <location>
        <begin position="149"/>
        <end position="186"/>
    </location>
</feature>
<dbReference type="SUPFAM" id="SSF52777">
    <property type="entry name" value="CoA-dependent acyltransferases"/>
    <property type="match status" value="1"/>
</dbReference>
<proteinExistence type="predicted"/>
<evidence type="ECO:0000313" key="4">
    <source>
        <dbReference type="Proteomes" id="UP000808146"/>
    </source>
</evidence>
<dbReference type="EMBL" id="JADKBR010000015">
    <property type="protein sequence ID" value="MBK8890776.1"/>
    <property type="molecule type" value="Genomic_DNA"/>
</dbReference>
<dbReference type="Proteomes" id="UP000808146">
    <property type="component" value="Unassembled WGS sequence"/>
</dbReference>
<dbReference type="AlphaFoldDB" id="A0A9D7LNC9"/>
<accession>A0A9D7LNC9</accession>